<dbReference type="EMBL" id="OW240917">
    <property type="protein sequence ID" value="CAH2300750.1"/>
    <property type="molecule type" value="Genomic_DNA"/>
</dbReference>
<evidence type="ECO:0000256" key="1">
    <source>
        <dbReference type="SAM" id="MobiDB-lite"/>
    </source>
</evidence>
<feature type="compositionally biased region" description="Polar residues" evidence="1">
    <location>
        <begin position="48"/>
        <end position="57"/>
    </location>
</feature>
<organism evidence="2 3">
    <name type="scientific">Pelobates cultripes</name>
    <name type="common">Western spadefoot toad</name>
    <dbReference type="NCBI Taxonomy" id="61616"/>
    <lineage>
        <taxon>Eukaryota</taxon>
        <taxon>Metazoa</taxon>
        <taxon>Chordata</taxon>
        <taxon>Craniata</taxon>
        <taxon>Vertebrata</taxon>
        <taxon>Euteleostomi</taxon>
        <taxon>Amphibia</taxon>
        <taxon>Batrachia</taxon>
        <taxon>Anura</taxon>
        <taxon>Pelobatoidea</taxon>
        <taxon>Pelobatidae</taxon>
        <taxon>Pelobates</taxon>
    </lineage>
</organism>
<gene>
    <name evidence="2" type="ORF">PECUL_23A003041</name>
</gene>
<sequence length="57" mass="6336">MTSCPRSLHPAVLETPTAYLAAEFSDNIKEDLKMAETDEPPQHKHTRAQLTNGSARE</sequence>
<evidence type="ECO:0000313" key="3">
    <source>
        <dbReference type="Proteomes" id="UP001295444"/>
    </source>
</evidence>
<protein>
    <submittedName>
        <fullName evidence="2">Uncharacterized protein</fullName>
    </submittedName>
</protein>
<evidence type="ECO:0000313" key="2">
    <source>
        <dbReference type="EMBL" id="CAH2300750.1"/>
    </source>
</evidence>
<dbReference type="AlphaFoldDB" id="A0AAD1SFU3"/>
<keyword evidence="3" id="KW-1185">Reference proteome</keyword>
<feature type="region of interest" description="Disordered" evidence="1">
    <location>
        <begin position="36"/>
        <end position="57"/>
    </location>
</feature>
<feature type="non-terminal residue" evidence="2">
    <location>
        <position position="57"/>
    </location>
</feature>
<accession>A0AAD1SFU3</accession>
<dbReference type="Proteomes" id="UP001295444">
    <property type="component" value="Chromosome 06"/>
</dbReference>
<name>A0AAD1SFU3_PELCU</name>
<proteinExistence type="predicted"/>
<reference evidence="2" key="1">
    <citation type="submission" date="2022-03" db="EMBL/GenBank/DDBJ databases">
        <authorList>
            <person name="Alioto T."/>
            <person name="Alioto T."/>
            <person name="Gomez Garrido J."/>
        </authorList>
    </citation>
    <scope>NUCLEOTIDE SEQUENCE</scope>
</reference>